<evidence type="ECO:0000256" key="1">
    <source>
        <dbReference type="SAM" id="Phobius"/>
    </source>
</evidence>
<dbReference type="OrthoDB" id="415411at2759"/>
<dbReference type="Proteomes" id="UP000829291">
    <property type="component" value="Chromosome 1"/>
</dbReference>
<dbReference type="RefSeq" id="XP_015525019.1">
    <property type="nucleotide sequence ID" value="XM_015669533.2"/>
</dbReference>
<proteinExistence type="predicted"/>
<dbReference type="InterPro" id="IPR017850">
    <property type="entry name" value="Alkaline_phosphatase_core_sf"/>
</dbReference>
<dbReference type="InParanoid" id="A0A6J0CGA1"/>
<dbReference type="SUPFAM" id="SSF53649">
    <property type="entry name" value="Alkaline phosphatase-like"/>
    <property type="match status" value="1"/>
</dbReference>
<accession>A0A6J0CGA1</accession>
<feature type="signal peptide" evidence="2">
    <location>
        <begin position="1"/>
        <end position="18"/>
    </location>
</feature>
<name>A0A6J0CGA1_NEOLC</name>
<dbReference type="PANTHER" id="PTHR10151">
    <property type="entry name" value="ECTONUCLEOTIDE PYROPHOSPHATASE/PHOSPHODIESTERASE"/>
    <property type="match status" value="1"/>
</dbReference>
<dbReference type="Gene3D" id="3.30.1360.180">
    <property type="match status" value="1"/>
</dbReference>
<dbReference type="CDD" id="cd16018">
    <property type="entry name" value="Enpp"/>
    <property type="match status" value="1"/>
</dbReference>
<dbReference type="GeneID" id="107228158"/>
<keyword evidence="2" id="KW-0732">Signal</keyword>
<keyword evidence="1" id="KW-0472">Membrane</keyword>
<dbReference type="Gene3D" id="3.40.720.10">
    <property type="entry name" value="Alkaline Phosphatase, subunit A"/>
    <property type="match status" value="1"/>
</dbReference>
<dbReference type="Pfam" id="PF01663">
    <property type="entry name" value="Phosphodiest"/>
    <property type="match status" value="1"/>
</dbReference>
<dbReference type="AlphaFoldDB" id="A0A6J0CGA1"/>
<reference evidence="4" key="1">
    <citation type="submission" date="2025-08" db="UniProtKB">
        <authorList>
            <consortium name="RefSeq"/>
        </authorList>
    </citation>
    <scope>IDENTIFICATION</scope>
    <source>
        <tissue evidence="4">Thorax and Abdomen</tissue>
    </source>
</reference>
<dbReference type="KEGG" id="nlo:107228158"/>
<protein>
    <submittedName>
        <fullName evidence="4">Ectonucleotide pyrophosphatase/phosphodiesterase family member 5 isoform X1</fullName>
    </submittedName>
</protein>
<feature type="transmembrane region" description="Helical" evidence="1">
    <location>
        <begin position="426"/>
        <end position="448"/>
    </location>
</feature>
<sequence>MKPSTLLSLCVIIIIVGTENVSSVSRYEKLLVVSYDAFRYDYFNRNLTPFMNELKKENTHADYMENVFVTKTFPNHFSIATGLYEETHGVIGNQVFIPETHKVVGYSYAMFHYNEQIAPIWIVNEKASLDRHSGIMMWPGGDQKYLGVEPTFFQKFNMSVPWEDRVDLMISWFTHPTQPINLGFLYIEEPDTTGHAVGINDAAFNLVLKKLDNLTKYIYKNLNNHGLKDVNVIHLSDHGMESITKEKIIDLNNFVNSSDYTIVESSAALQIFPITGKLDIVHRQLVEAANKTGHFTVYKKEEIPDRYHFGKNLRIPPIFIVAEIGYGFNDMYKKIEYYEKAYNFTANNLSEFGLHGYDNEEPAMRPMFFAYGSIFKKNYEIQPFSNIDLFPLFCEILNLSCPPVNGTLENVRSGLNSALKIPPFQIGLAIVGVLLLLGIGIVMTLYIVRQRRDRLNSYYRILSAEPDNEYLQNRHSDFEVI</sequence>
<keyword evidence="1" id="KW-1133">Transmembrane helix</keyword>
<keyword evidence="3" id="KW-1185">Reference proteome</keyword>
<feature type="chain" id="PRO_5027106562" evidence="2">
    <location>
        <begin position="19"/>
        <end position="481"/>
    </location>
</feature>
<evidence type="ECO:0000313" key="3">
    <source>
        <dbReference type="Proteomes" id="UP000829291"/>
    </source>
</evidence>
<evidence type="ECO:0000313" key="4">
    <source>
        <dbReference type="RefSeq" id="XP_015525019.1"/>
    </source>
</evidence>
<gene>
    <name evidence="4" type="primary">LOC107228158</name>
</gene>
<dbReference type="InterPro" id="IPR002591">
    <property type="entry name" value="Phosphodiest/P_Trfase"/>
</dbReference>
<keyword evidence="1" id="KW-0812">Transmembrane</keyword>
<dbReference type="GO" id="GO:0016787">
    <property type="term" value="F:hydrolase activity"/>
    <property type="evidence" value="ECO:0007669"/>
    <property type="project" value="UniProtKB-ARBA"/>
</dbReference>
<dbReference type="PANTHER" id="PTHR10151:SF120">
    <property type="entry name" value="BIS(5'-ADENOSYL)-TRIPHOSPHATASE"/>
    <property type="match status" value="1"/>
</dbReference>
<evidence type="ECO:0000256" key="2">
    <source>
        <dbReference type="SAM" id="SignalP"/>
    </source>
</evidence>
<organism evidence="4">
    <name type="scientific">Neodiprion lecontei</name>
    <name type="common">Redheaded pine sawfly</name>
    <dbReference type="NCBI Taxonomy" id="441921"/>
    <lineage>
        <taxon>Eukaryota</taxon>
        <taxon>Metazoa</taxon>
        <taxon>Ecdysozoa</taxon>
        <taxon>Arthropoda</taxon>
        <taxon>Hexapoda</taxon>
        <taxon>Insecta</taxon>
        <taxon>Pterygota</taxon>
        <taxon>Neoptera</taxon>
        <taxon>Endopterygota</taxon>
        <taxon>Hymenoptera</taxon>
        <taxon>Tenthredinoidea</taxon>
        <taxon>Diprionidae</taxon>
        <taxon>Diprioninae</taxon>
        <taxon>Neodiprion</taxon>
    </lineage>
</organism>